<evidence type="ECO:0008006" key="5">
    <source>
        <dbReference type="Google" id="ProtNLM"/>
    </source>
</evidence>
<dbReference type="Proteomes" id="UP001465976">
    <property type="component" value="Unassembled WGS sequence"/>
</dbReference>
<evidence type="ECO:0000256" key="2">
    <source>
        <dbReference type="SAM" id="SignalP"/>
    </source>
</evidence>
<organism evidence="3 4">
    <name type="scientific">Marasmius crinis-equi</name>
    <dbReference type="NCBI Taxonomy" id="585013"/>
    <lineage>
        <taxon>Eukaryota</taxon>
        <taxon>Fungi</taxon>
        <taxon>Dikarya</taxon>
        <taxon>Basidiomycota</taxon>
        <taxon>Agaricomycotina</taxon>
        <taxon>Agaricomycetes</taxon>
        <taxon>Agaricomycetidae</taxon>
        <taxon>Agaricales</taxon>
        <taxon>Marasmiineae</taxon>
        <taxon>Marasmiaceae</taxon>
        <taxon>Marasmius</taxon>
    </lineage>
</organism>
<keyword evidence="4" id="KW-1185">Reference proteome</keyword>
<feature type="compositionally biased region" description="Gly residues" evidence="1">
    <location>
        <begin position="105"/>
        <end position="123"/>
    </location>
</feature>
<gene>
    <name evidence="3" type="ORF">V5O48_008092</name>
</gene>
<name>A0ABR3FET7_9AGAR</name>
<keyword evidence="2" id="KW-0732">Signal</keyword>
<protein>
    <recommendedName>
        <fullName evidence="5">Apple domain-containing protein</fullName>
    </recommendedName>
</protein>
<feature type="region of interest" description="Disordered" evidence="1">
    <location>
        <begin position="95"/>
        <end position="123"/>
    </location>
</feature>
<feature type="chain" id="PRO_5045793374" description="Apple domain-containing protein" evidence="2">
    <location>
        <begin position="21"/>
        <end position="228"/>
    </location>
</feature>
<feature type="compositionally biased region" description="Pro residues" evidence="1">
    <location>
        <begin position="95"/>
        <end position="104"/>
    </location>
</feature>
<sequence length="228" mass="23917">MRFSTFVAATAVATVPTALAASATAALQSTLGQKLTKANHYGAPIPPWQKGCHPGWYYGDNYGRVDHGIPWLKDGLICKLLDLIPFGILHCPKPYHPSPPPPPHGGGGNGGDGGNGGNGGDGGNGGNGGDGYYKQVFDGYDGAVQAYDYLTYGLVDTVDDCKAMCERVDGCHFINTYHDVNGKDGSPLLTCALFEKCHNKDEATNKGGQTQPDGSINYITDSAGFCKA</sequence>
<evidence type="ECO:0000313" key="3">
    <source>
        <dbReference type="EMBL" id="KAL0573851.1"/>
    </source>
</evidence>
<reference evidence="3 4" key="1">
    <citation type="submission" date="2024-02" db="EMBL/GenBank/DDBJ databases">
        <title>A draft genome for the cacao thread blight pathogen Marasmius crinis-equi.</title>
        <authorList>
            <person name="Cohen S.P."/>
            <person name="Baruah I.K."/>
            <person name="Amoako-Attah I."/>
            <person name="Bukari Y."/>
            <person name="Meinhardt L.W."/>
            <person name="Bailey B.A."/>
        </authorList>
    </citation>
    <scope>NUCLEOTIDE SEQUENCE [LARGE SCALE GENOMIC DNA]</scope>
    <source>
        <strain evidence="3 4">GH-76</strain>
    </source>
</reference>
<accession>A0ABR3FET7</accession>
<comment type="caution">
    <text evidence="3">The sequence shown here is derived from an EMBL/GenBank/DDBJ whole genome shotgun (WGS) entry which is preliminary data.</text>
</comment>
<evidence type="ECO:0000256" key="1">
    <source>
        <dbReference type="SAM" id="MobiDB-lite"/>
    </source>
</evidence>
<proteinExistence type="predicted"/>
<evidence type="ECO:0000313" key="4">
    <source>
        <dbReference type="Proteomes" id="UP001465976"/>
    </source>
</evidence>
<feature type="signal peptide" evidence="2">
    <location>
        <begin position="1"/>
        <end position="20"/>
    </location>
</feature>
<dbReference type="EMBL" id="JBAHYK010000454">
    <property type="protein sequence ID" value="KAL0573851.1"/>
    <property type="molecule type" value="Genomic_DNA"/>
</dbReference>